<dbReference type="InterPro" id="IPR011008">
    <property type="entry name" value="Dimeric_a/b-barrel"/>
</dbReference>
<sequence>MVIYEVNLEVKEAIFNEYFAWLKPHIKELLTLEGFIKADLLFDNEQASEGVRKIVVTYYLKDYAAYHHYINTHALKMREDAIKRFAGQSSAHRRVLELEGSYSL</sequence>
<keyword evidence="2" id="KW-1185">Reference proteome</keyword>
<accession>A0ABY8AT27</accession>
<name>A0ABY8AT27_9GAMM</name>
<dbReference type="EMBL" id="CP119078">
    <property type="protein sequence ID" value="WED43663.1"/>
    <property type="molecule type" value="Genomic_DNA"/>
</dbReference>
<proteinExistence type="predicted"/>
<gene>
    <name evidence="1" type="ORF">PXX05_02485</name>
</gene>
<reference evidence="1 2" key="1">
    <citation type="submission" date="2023-02" db="EMBL/GenBank/DDBJ databases">
        <title>Genome Sequence of L. cardiaca H63T.</title>
        <authorList>
            <person name="Lopez A.E."/>
            <person name="Cianciotto N.P."/>
        </authorList>
    </citation>
    <scope>NUCLEOTIDE SEQUENCE [LARGE SCALE GENOMIC DNA]</scope>
    <source>
        <strain evidence="1 2">H63</strain>
    </source>
</reference>
<dbReference type="Proteomes" id="UP001222087">
    <property type="component" value="Chromosome"/>
</dbReference>
<evidence type="ECO:0000313" key="2">
    <source>
        <dbReference type="Proteomes" id="UP001222087"/>
    </source>
</evidence>
<organism evidence="1 2">
    <name type="scientific">Legionella cardiaca</name>
    <dbReference type="NCBI Taxonomy" id="1071983"/>
    <lineage>
        <taxon>Bacteria</taxon>
        <taxon>Pseudomonadati</taxon>
        <taxon>Pseudomonadota</taxon>
        <taxon>Gammaproteobacteria</taxon>
        <taxon>Legionellales</taxon>
        <taxon>Legionellaceae</taxon>
        <taxon>Legionella</taxon>
    </lineage>
</organism>
<dbReference type="RefSeq" id="WP_275089474.1">
    <property type="nucleotide sequence ID" value="NZ_CP119078.1"/>
</dbReference>
<evidence type="ECO:0000313" key="1">
    <source>
        <dbReference type="EMBL" id="WED43663.1"/>
    </source>
</evidence>
<dbReference type="InterPro" id="IPR025563">
    <property type="entry name" value="DUF4286"/>
</dbReference>
<dbReference type="SUPFAM" id="SSF54909">
    <property type="entry name" value="Dimeric alpha+beta barrel"/>
    <property type="match status" value="1"/>
</dbReference>
<dbReference type="Pfam" id="PF14114">
    <property type="entry name" value="DUF4286"/>
    <property type="match status" value="1"/>
</dbReference>
<protein>
    <submittedName>
        <fullName evidence="1">DUF4286 family protein</fullName>
    </submittedName>
</protein>